<comment type="caution">
    <text evidence="2">The sequence shown here is derived from an EMBL/GenBank/DDBJ whole genome shotgun (WGS) entry which is preliminary data.</text>
</comment>
<accession>A0A846LWX7</accession>
<evidence type="ECO:0000313" key="4">
    <source>
        <dbReference type="Proteomes" id="UP000648663"/>
    </source>
</evidence>
<name>A0A846LWX7_9ACTN</name>
<reference evidence="2 3" key="3">
    <citation type="submission" date="2020-02" db="EMBL/GenBank/DDBJ databases">
        <title>Sequencing the genomes of 1000 actinobacteria strains.</title>
        <authorList>
            <person name="Klenk H.-P."/>
        </authorList>
    </citation>
    <scope>NUCLEOTIDE SEQUENCE [LARGE SCALE GENOMIC DNA]</scope>
    <source>
        <strain evidence="2 3">DSM 45201</strain>
    </source>
</reference>
<sequence length="76" mass="8235">MSSPFVCVTSPTDDQTHLLLHTPAMPGHRPQELPRATLCGVATSELHPVGPGEVECSTCLHTAPKFMVLPGFWVIR</sequence>
<dbReference type="Proteomes" id="UP000552836">
    <property type="component" value="Unassembled WGS sequence"/>
</dbReference>
<protein>
    <submittedName>
        <fullName evidence="2">Uncharacterized protein</fullName>
    </submittedName>
</protein>
<evidence type="ECO:0000313" key="2">
    <source>
        <dbReference type="EMBL" id="NIH70255.1"/>
    </source>
</evidence>
<reference evidence="1" key="4">
    <citation type="submission" date="2024-05" db="EMBL/GenBank/DDBJ databases">
        <authorList>
            <person name="Sun Q."/>
            <person name="Zhou Y."/>
        </authorList>
    </citation>
    <scope>NUCLEOTIDE SEQUENCE</scope>
    <source>
        <strain evidence="1">CGMCC 4.5581</strain>
    </source>
</reference>
<dbReference type="AlphaFoldDB" id="A0A846LWX7"/>
<proteinExistence type="predicted"/>
<dbReference type="EMBL" id="BMMI01000017">
    <property type="protein sequence ID" value="GGL85670.1"/>
    <property type="molecule type" value="Genomic_DNA"/>
</dbReference>
<dbReference type="Proteomes" id="UP000648663">
    <property type="component" value="Unassembled WGS sequence"/>
</dbReference>
<dbReference type="EMBL" id="JAAMPA010000006">
    <property type="protein sequence ID" value="NIH70255.1"/>
    <property type="molecule type" value="Genomic_DNA"/>
</dbReference>
<dbReference type="RefSeq" id="WP_166757804.1">
    <property type="nucleotide sequence ID" value="NZ_BAABJU010000052.1"/>
</dbReference>
<reference evidence="4" key="2">
    <citation type="journal article" date="2019" name="Int. J. Syst. Evol. Microbiol.">
        <title>The Global Catalogue of Microorganisms (GCM) 10K type strain sequencing project: providing services to taxonomists for standard genome sequencing and annotation.</title>
        <authorList>
            <consortium name="The Broad Institute Genomics Platform"/>
            <consortium name="The Broad Institute Genome Sequencing Center for Infectious Disease"/>
            <person name="Wu L."/>
            <person name="Ma J."/>
        </authorList>
    </citation>
    <scope>NUCLEOTIDE SEQUENCE [LARGE SCALE GENOMIC DNA]</scope>
    <source>
        <strain evidence="4">CGMCC 4.5581</strain>
    </source>
</reference>
<keyword evidence="4" id="KW-1185">Reference proteome</keyword>
<evidence type="ECO:0000313" key="1">
    <source>
        <dbReference type="EMBL" id="GGL85670.1"/>
    </source>
</evidence>
<evidence type="ECO:0000313" key="3">
    <source>
        <dbReference type="Proteomes" id="UP000552836"/>
    </source>
</evidence>
<reference evidence="1" key="1">
    <citation type="journal article" date="2014" name="Int. J. Syst. Evol. Microbiol.">
        <title>Complete genome of a new Firmicutes species belonging to the dominant human colonic microbiota ('Ruminococcus bicirculans') reveals two chromosomes and a selective capacity to utilize plant glucans.</title>
        <authorList>
            <consortium name="NISC Comparative Sequencing Program"/>
            <person name="Wegmann U."/>
            <person name="Louis P."/>
            <person name="Goesmann A."/>
            <person name="Henrissat B."/>
            <person name="Duncan S.H."/>
            <person name="Flint H.J."/>
        </authorList>
    </citation>
    <scope>NUCLEOTIDE SEQUENCE</scope>
    <source>
        <strain evidence="1">CGMCC 4.5581</strain>
    </source>
</reference>
<gene>
    <name evidence="2" type="ORF">FB380_004766</name>
    <name evidence="1" type="ORF">GCM10011589_47610</name>
</gene>
<organism evidence="2 3">
    <name type="scientific">Modestobacter marinus</name>
    <dbReference type="NCBI Taxonomy" id="477641"/>
    <lineage>
        <taxon>Bacteria</taxon>
        <taxon>Bacillati</taxon>
        <taxon>Actinomycetota</taxon>
        <taxon>Actinomycetes</taxon>
        <taxon>Geodermatophilales</taxon>
        <taxon>Geodermatophilaceae</taxon>
        <taxon>Modestobacter</taxon>
    </lineage>
</organism>